<sequence>MSSETQLFRMEDARRQTQRQLELIDRQITRRMTAILPQLARRQTGYHRGKAPDGRTLLERYRANLAELTAERQPEAEALSRKLARQDAAIAAMRDRLSVAGAHHPTSQEGLITWQGSATSSSGPGSDLPMPSELRSGLRFHHLEGKACLDAGVAELKRMIAERIGTELRAAKHRRQRCPALSDDQEAALRAYAARHGRRWKSILSDVWMGGPPYDDGGILRGLRNTHGPTWFQSYRLPKAELRSQSNGNAAVSHVGIGKKRGVERPGAISQSCPVMAP</sequence>
<evidence type="ECO:0000313" key="2">
    <source>
        <dbReference type="Proteomes" id="UP000078465"/>
    </source>
</evidence>
<accession>A0ACD5EGF5</accession>
<gene>
    <name evidence="1" type="ORF">A4U53_003815</name>
</gene>
<protein>
    <submittedName>
        <fullName evidence="1">Uncharacterized protein</fullName>
    </submittedName>
</protein>
<proteinExistence type="predicted"/>
<name>A0ACD5EGF5_9HYPH</name>
<dbReference type="Proteomes" id="UP000078465">
    <property type="component" value="Plasmid unnamed5"/>
</dbReference>
<geneLocation type="plasmid" evidence="1 2">
    <name>unnamed5</name>
</geneLocation>
<reference evidence="1" key="1">
    <citation type="submission" date="2024-10" db="EMBL/GenBank/DDBJ databases">
        <title>Strain of Rhizobium-related bacteria isolated fromm roots of Vavilovia formosa.</title>
        <authorList>
            <person name="Kimeklis A."/>
            <person name="Afonin A."/>
        </authorList>
    </citation>
    <scope>NUCLEOTIDE SEQUENCE</scope>
    <source>
        <strain evidence="1">Vaf-46</strain>
    </source>
</reference>
<evidence type="ECO:0000313" key="1">
    <source>
        <dbReference type="EMBL" id="XKM38211.1"/>
    </source>
</evidence>
<organism evidence="1 2">
    <name type="scientific">Rhizobium ruizarguesonis</name>
    <dbReference type="NCBI Taxonomy" id="2081791"/>
    <lineage>
        <taxon>Bacteria</taxon>
        <taxon>Pseudomonadati</taxon>
        <taxon>Pseudomonadota</taxon>
        <taxon>Alphaproteobacteria</taxon>
        <taxon>Hyphomicrobiales</taxon>
        <taxon>Rhizobiaceae</taxon>
        <taxon>Rhizobium/Agrobacterium group</taxon>
        <taxon>Rhizobium</taxon>
    </lineage>
</organism>
<keyword evidence="1" id="KW-0614">Plasmid</keyword>
<dbReference type="EMBL" id="CP171851">
    <property type="protein sequence ID" value="XKM38211.1"/>
    <property type="molecule type" value="Genomic_DNA"/>
</dbReference>